<gene>
    <name evidence="1" type="primary">ORF4401</name>
</gene>
<accession>A0A0B6XXC6</accession>
<organism evidence="1">
    <name type="scientific">Arion vulgaris</name>
    <dbReference type="NCBI Taxonomy" id="1028688"/>
    <lineage>
        <taxon>Eukaryota</taxon>
        <taxon>Metazoa</taxon>
        <taxon>Spiralia</taxon>
        <taxon>Lophotrochozoa</taxon>
        <taxon>Mollusca</taxon>
        <taxon>Gastropoda</taxon>
        <taxon>Heterobranchia</taxon>
        <taxon>Euthyneura</taxon>
        <taxon>Panpulmonata</taxon>
        <taxon>Eupulmonata</taxon>
        <taxon>Stylommatophora</taxon>
        <taxon>Helicina</taxon>
        <taxon>Arionoidea</taxon>
        <taxon>Arionidae</taxon>
        <taxon>Arion</taxon>
    </lineage>
</organism>
<feature type="non-terminal residue" evidence="1">
    <location>
        <position position="1"/>
    </location>
</feature>
<name>A0A0B6XXC6_9EUPU</name>
<dbReference type="AlphaFoldDB" id="A0A0B6XXC6"/>
<protein>
    <submittedName>
        <fullName evidence="1">Uncharacterized protein</fullName>
    </submittedName>
</protein>
<reference evidence="1" key="1">
    <citation type="submission" date="2014-12" db="EMBL/GenBank/DDBJ databases">
        <title>Insight into the proteome of Arion vulgaris.</title>
        <authorList>
            <person name="Aradska J."/>
            <person name="Bulat T."/>
            <person name="Smidak R."/>
            <person name="Sarate P."/>
            <person name="Gangsoo J."/>
            <person name="Sialana F."/>
            <person name="Bilban M."/>
            <person name="Lubec G."/>
        </authorList>
    </citation>
    <scope>NUCLEOTIDE SEQUENCE</scope>
    <source>
        <tissue evidence="1">Skin</tissue>
    </source>
</reference>
<sequence>GSNYHCLTTRAIAPLTFPTMLPPLPSLRRRPKCNGMSTYRHISYMMSTLQVFSSTSVLMNDAVPSFIVVYNHSMPG</sequence>
<dbReference type="EMBL" id="HACG01001689">
    <property type="protein sequence ID" value="CEK48554.1"/>
    <property type="molecule type" value="Transcribed_RNA"/>
</dbReference>
<evidence type="ECO:0000313" key="1">
    <source>
        <dbReference type="EMBL" id="CEK48554.1"/>
    </source>
</evidence>
<feature type="non-terminal residue" evidence="1">
    <location>
        <position position="76"/>
    </location>
</feature>
<proteinExistence type="predicted"/>